<organism evidence="1">
    <name type="scientific">Rhizophora mucronata</name>
    <name type="common">Asiatic mangrove</name>
    <dbReference type="NCBI Taxonomy" id="61149"/>
    <lineage>
        <taxon>Eukaryota</taxon>
        <taxon>Viridiplantae</taxon>
        <taxon>Streptophyta</taxon>
        <taxon>Embryophyta</taxon>
        <taxon>Tracheophyta</taxon>
        <taxon>Spermatophyta</taxon>
        <taxon>Magnoliopsida</taxon>
        <taxon>eudicotyledons</taxon>
        <taxon>Gunneridae</taxon>
        <taxon>Pentapetalae</taxon>
        <taxon>rosids</taxon>
        <taxon>fabids</taxon>
        <taxon>Malpighiales</taxon>
        <taxon>Rhizophoraceae</taxon>
        <taxon>Rhizophora</taxon>
    </lineage>
</organism>
<reference evidence="1" key="1">
    <citation type="submission" date="2018-02" db="EMBL/GenBank/DDBJ databases">
        <title>Rhizophora mucronata_Transcriptome.</title>
        <authorList>
            <person name="Meera S.P."/>
            <person name="Sreeshan A."/>
            <person name="Augustine A."/>
        </authorList>
    </citation>
    <scope>NUCLEOTIDE SEQUENCE</scope>
    <source>
        <tissue evidence="1">Leaf</tissue>
    </source>
</reference>
<proteinExistence type="predicted"/>
<name>A0A2P2PLN0_RHIMU</name>
<protein>
    <submittedName>
        <fullName evidence="1">Uncharacterized protein</fullName>
    </submittedName>
</protein>
<sequence>MAGSSPVPNKIRTPLCPNSYQSFFLI</sequence>
<evidence type="ECO:0000313" key="1">
    <source>
        <dbReference type="EMBL" id="MBX55652.1"/>
    </source>
</evidence>
<dbReference type="EMBL" id="GGEC01075168">
    <property type="protein sequence ID" value="MBX55652.1"/>
    <property type="molecule type" value="Transcribed_RNA"/>
</dbReference>
<accession>A0A2P2PLN0</accession>
<dbReference type="AlphaFoldDB" id="A0A2P2PLN0"/>